<dbReference type="Pfam" id="PF00196">
    <property type="entry name" value="GerE"/>
    <property type="match status" value="1"/>
</dbReference>
<dbReference type="CDD" id="cd06170">
    <property type="entry name" value="LuxR_C_like"/>
    <property type="match status" value="1"/>
</dbReference>
<evidence type="ECO:0000259" key="4">
    <source>
        <dbReference type="PROSITE" id="PS50043"/>
    </source>
</evidence>
<dbReference type="SMART" id="SM00421">
    <property type="entry name" value="HTH_LUXR"/>
    <property type="match status" value="1"/>
</dbReference>
<dbReference type="Pfam" id="PF13377">
    <property type="entry name" value="Peripla_BP_3"/>
    <property type="match status" value="1"/>
</dbReference>
<dbReference type="InterPro" id="IPR000792">
    <property type="entry name" value="Tscrpt_reg_LuxR_C"/>
</dbReference>
<dbReference type="InterPro" id="IPR046335">
    <property type="entry name" value="LacI/GalR-like_sensor"/>
</dbReference>
<dbReference type="PRINTS" id="PR00038">
    <property type="entry name" value="HTHLUXR"/>
</dbReference>
<sequence length="709" mass="80387">MARFTVGLFLDWLSSPYHVNVVKGVAEGCRTRGWDLVCVVCGRIGSRNPLEWSRNIFLQFLDSPRFDAFLFLTPSLISWEGDAHLQELVSGLSRPAVSLGAPLGTMPYVAFDNREGFSVLLRHLFRDHGYRRVAFLRGPLENPEMEIRYRLFMEEAKGVGIPPSDVWIFPTSLVMEDGVGAARSLLEERERRNRFPVDVIVGSNDLVALGALSALWEAGVKVPGELAVTGYDDLAPSRFVGLTSVRQPPELLGREGCELLHLLCERGEARSRIIPTGMVMRDSCGCRWREDVAEQGYRSSYLEEVVEMGVVSYAYEKAKSLEEEIISSTSIPQIHEKLGTHLPELGIACCAVATYDAPSDPLKGASLRFFSVDARRREYAAGERDVDPRLLLPGEEWDTLPHPFVGVLHALFKGEEHIGYMLFDFSWENVHVYEGIRHGVSVGYAVARLVRELSQKTRILEMKSEALARSNEPLNREIGRRRQVEEELRKREHYFREMALFLPVLIWELDEEGMVSFANHTARRLIHKKELESPLPFLTLVEDLDQEHVEEFLERIKAEREISSTQFRIATPEGVVYHVLAQGGPIVREGRCGGVRVVGLEVEPFLSSIIMPEEVFFSHYHFTPREKEVLLLYIQGYSRKEIAKRLGISENTVKVHLSSIYNEVGVSNREDFFKVLKEYQVTQVGYHSFLFSVLSSLIKGDDGVRELST</sequence>
<dbReference type="STRING" id="869211.Spith_0256"/>
<dbReference type="Gene3D" id="1.10.10.10">
    <property type="entry name" value="Winged helix-like DNA-binding domain superfamily/Winged helix DNA-binding domain"/>
    <property type="match status" value="1"/>
</dbReference>
<evidence type="ECO:0000313" key="5">
    <source>
        <dbReference type="EMBL" id="AEJ60542.1"/>
    </source>
</evidence>
<dbReference type="SUPFAM" id="SSF55785">
    <property type="entry name" value="PYP-like sensor domain (PAS domain)"/>
    <property type="match status" value="1"/>
</dbReference>
<dbReference type="InterPro" id="IPR000014">
    <property type="entry name" value="PAS"/>
</dbReference>
<dbReference type="AlphaFoldDB" id="G0GDB6"/>
<keyword evidence="3" id="KW-0804">Transcription</keyword>
<dbReference type="InterPro" id="IPR028082">
    <property type="entry name" value="Peripla_BP_I"/>
</dbReference>
<dbReference type="PROSITE" id="PS50043">
    <property type="entry name" value="HTH_LUXR_2"/>
    <property type="match status" value="1"/>
</dbReference>
<dbReference type="NCBIfam" id="TIGR00229">
    <property type="entry name" value="sensory_box"/>
    <property type="match status" value="1"/>
</dbReference>
<reference evidence="5 6" key="1">
    <citation type="submission" date="2011-06" db="EMBL/GenBank/DDBJ databases">
        <title>The complete genome of Spirochaeta thermophila DSM 6578.</title>
        <authorList>
            <consortium name="US DOE Joint Genome Institute (JGI-PGF)"/>
            <person name="Lucas S."/>
            <person name="Lapidus A."/>
            <person name="Bruce D."/>
            <person name="Goodwin L."/>
            <person name="Pitluck S."/>
            <person name="Peters L."/>
            <person name="Kyrpides N."/>
            <person name="Mavromatis K."/>
            <person name="Ivanova N."/>
            <person name="Mikailova N."/>
            <person name="Pagani I."/>
            <person name="Chertkov O."/>
            <person name="Detter J.C."/>
            <person name="Tapia R."/>
            <person name="Han C."/>
            <person name="Land M."/>
            <person name="Hauser L."/>
            <person name="Markowitz V."/>
            <person name="Cheng J.-F."/>
            <person name="Hugenholtz P."/>
            <person name="Woyke T."/>
            <person name="Wu D."/>
            <person name="Spring S."/>
            <person name="Merkhoffer B."/>
            <person name="Schneider S."/>
            <person name="Klenk H.-P."/>
            <person name="Eisen J.A."/>
        </authorList>
    </citation>
    <scope>NUCLEOTIDE SEQUENCE [LARGE SCALE GENOMIC DNA]</scope>
    <source>
        <strain evidence="6">ATCC 700085 / DSM 6578 / Z-1203</strain>
    </source>
</reference>
<dbReference type="PANTHER" id="PTHR30146">
    <property type="entry name" value="LACI-RELATED TRANSCRIPTIONAL REPRESSOR"/>
    <property type="match status" value="1"/>
</dbReference>
<feature type="domain" description="HTH luxR-type" evidence="4">
    <location>
        <begin position="615"/>
        <end position="680"/>
    </location>
</feature>
<dbReference type="PANTHER" id="PTHR30146:SF24">
    <property type="entry name" value="XYLOSE OPERON REGULATORY PROTEIN"/>
    <property type="match status" value="1"/>
</dbReference>
<evidence type="ECO:0000256" key="2">
    <source>
        <dbReference type="ARBA" id="ARBA00023125"/>
    </source>
</evidence>
<keyword evidence="6" id="KW-1185">Reference proteome</keyword>
<gene>
    <name evidence="5" type="ordered locus">Spith_0256</name>
</gene>
<keyword evidence="1" id="KW-0805">Transcription regulation</keyword>
<dbReference type="GO" id="GO:0000976">
    <property type="term" value="F:transcription cis-regulatory region binding"/>
    <property type="evidence" value="ECO:0007669"/>
    <property type="project" value="TreeGrafter"/>
</dbReference>
<dbReference type="InterPro" id="IPR035965">
    <property type="entry name" value="PAS-like_dom_sf"/>
</dbReference>
<dbReference type="GO" id="GO:0003700">
    <property type="term" value="F:DNA-binding transcription factor activity"/>
    <property type="evidence" value="ECO:0007669"/>
    <property type="project" value="TreeGrafter"/>
</dbReference>
<evidence type="ECO:0000313" key="6">
    <source>
        <dbReference type="Proteomes" id="UP000007254"/>
    </source>
</evidence>
<dbReference type="RefSeq" id="WP_014623942.1">
    <property type="nucleotide sequence ID" value="NC_017583.1"/>
</dbReference>
<dbReference type="CDD" id="cd06267">
    <property type="entry name" value="PBP1_LacI_sugar_binding-like"/>
    <property type="match status" value="1"/>
</dbReference>
<dbReference type="InterPro" id="IPR016032">
    <property type="entry name" value="Sig_transdc_resp-reg_C-effctor"/>
</dbReference>
<dbReference type="Proteomes" id="UP000007254">
    <property type="component" value="Chromosome"/>
</dbReference>
<proteinExistence type="predicted"/>
<dbReference type="SUPFAM" id="SSF53822">
    <property type="entry name" value="Periplasmic binding protein-like I"/>
    <property type="match status" value="1"/>
</dbReference>
<protein>
    <submittedName>
        <fullName evidence="5">Transcriptional regulator, LuxR family</fullName>
    </submittedName>
</protein>
<dbReference type="KEGG" id="stq:Spith_0256"/>
<dbReference type="SUPFAM" id="SSF46894">
    <property type="entry name" value="C-terminal effector domain of the bipartite response regulators"/>
    <property type="match status" value="1"/>
</dbReference>
<dbReference type="OrthoDB" id="47944at2"/>
<evidence type="ECO:0000256" key="1">
    <source>
        <dbReference type="ARBA" id="ARBA00023015"/>
    </source>
</evidence>
<accession>G0GDB6</accession>
<dbReference type="HOGENOM" id="CLU_389271_0_0_12"/>
<dbReference type="CDD" id="cd00130">
    <property type="entry name" value="PAS"/>
    <property type="match status" value="1"/>
</dbReference>
<dbReference type="Pfam" id="PF00989">
    <property type="entry name" value="PAS"/>
    <property type="match status" value="1"/>
</dbReference>
<dbReference type="InterPro" id="IPR036388">
    <property type="entry name" value="WH-like_DNA-bd_sf"/>
</dbReference>
<dbReference type="InterPro" id="IPR013767">
    <property type="entry name" value="PAS_fold"/>
</dbReference>
<dbReference type="Gene3D" id="3.30.450.20">
    <property type="entry name" value="PAS domain"/>
    <property type="match status" value="1"/>
</dbReference>
<keyword evidence="2" id="KW-0238">DNA-binding</keyword>
<name>G0GDB6_WINT7</name>
<dbReference type="Gene3D" id="3.40.50.2300">
    <property type="match status" value="2"/>
</dbReference>
<dbReference type="EMBL" id="CP002903">
    <property type="protein sequence ID" value="AEJ60542.1"/>
    <property type="molecule type" value="Genomic_DNA"/>
</dbReference>
<evidence type="ECO:0000256" key="3">
    <source>
        <dbReference type="ARBA" id="ARBA00023163"/>
    </source>
</evidence>
<organism evidence="5 6">
    <name type="scientific">Winmispira thermophila (strain ATCC 700085 / DSM 6578 / Z-1203)</name>
    <name type="common">Spirochaeta thermophila</name>
    <dbReference type="NCBI Taxonomy" id="869211"/>
    <lineage>
        <taxon>Bacteria</taxon>
        <taxon>Pseudomonadati</taxon>
        <taxon>Spirochaetota</taxon>
        <taxon>Spirochaetia</taxon>
        <taxon>Winmispirales</taxon>
        <taxon>Winmispiraceae</taxon>
        <taxon>Winmispira</taxon>
    </lineage>
</organism>